<feature type="region of interest" description="Disordered" evidence="1">
    <location>
        <begin position="10"/>
        <end position="29"/>
    </location>
</feature>
<evidence type="ECO:0000313" key="2">
    <source>
        <dbReference type="EMBL" id="MBC5994421.1"/>
    </source>
</evidence>
<dbReference type="EMBL" id="JACRVF010000005">
    <property type="protein sequence ID" value="MBC5994421.1"/>
    <property type="molecule type" value="Genomic_DNA"/>
</dbReference>
<accession>A0A923SL27</accession>
<reference evidence="2" key="1">
    <citation type="submission" date="2020-08" db="EMBL/GenBank/DDBJ databases">
        <title>Pontibacter sp. SD6 16S ribosomal RNA gene Genome sequencing and assembly.</title>
        <authorList>
            <person name="Kang M."/>
        </authorList>
    </citation>
    <scope>NUCLEOTIDE SEQUENCE</scope>
    <source>
        <strain evidence="2">SD6</strain>
    </source>
</reference>
<evidence type="ECO:0000256" key="1">
    <source>
        <dbReference type="SAM" id="MobiDB-lite"/>
    </source>
</evidence>
<dbReference type="Gene3D" id="2.60.40.10">
    <property type="entry name" value="Immunoglobulins"/>
    <property type="match status" value="1"/>
</dbReference>
<gene>
    <name evidence="2" type="ORF">H8S84_16350</name>
</gene>
<dbReference type="Pfam" id="PF17957">
    <property type="entry name" value="Big_7"/>
    <property type="match status" value="1"/>
</dbReference>
<comment type="caution">
    <text evidence="2">The sequence shown here is derived from an EMBL/GenBank/DDBJ whole genome shotgun (WGS) entry which is preliminary data.</text>
</comment>
<sequence length="119" mass="13003">MLTACEDLFEDGSMQPDGSKPSLTINNPTNNQAVTASQGLRLNVTVVDKDLVKDLTFTLKGANAETALVKFKKSPEKNVVEFDTTIAINGISPGEYKLQVAATDKRTNLEQQEIKFTIK</sequence>
<evidence type="ECO:0000313" key="3">
    <source>
        <dbReference type="Proteomes" id="UP000603640"/>
    </source>
</evidence>
<evidence type="ECO:0008006" key="4">
    <source>
        <dbReference type="Google" id="ProtNLM"/>
    </source>
</evidence>
<organism evidence="2 3">
    <name type="scientific">Pontibacter cellulosilyticus</name>
    <dbReference type="NCBI Taxonomy" id="1720253"/>
    <lineage>
        <taxon>Bacteria</taxon>
        <taxon>Pseudomonadati</taxon>
        <taxon>Bacteroidota</taxon>
        <taxon>Cytophagia</taxon>
        <taxon>Cytophagales</taxon>
        <taxon>Hymenobacteraceae</taxon>
        <taxon>Pontibacter</taxon>
    </lineage>
</organism>
<dbReference type="Proteomes" id="UP000603640">
    <property type="component" value="Unassembled WGS sequence"/>
</dbReference>
<dbReference type="InterPro" id="IPR013783">
    <property type="entry name" value="Ig-like_fold"/>
</dbReference>
<protein>
    <recommendedName>
        <fullName evidence="4">DUF4625 domain-containing protein</fullName>
    </recommendedName>
</protein>
<keyword evidence="3" id="KW-1185">Reference proteome</keyword>
<name>A0A923SL27_9BACT</name>
<proteinExistence type="predicted"/>
<dbReference type="AlphaFoldDB" id="A0A923SL27"/>